<dbReference type="Proteomes" id="UP001172142">
    <property type="component" value="Unassembled WGS sequence"/>
</dbReference>
<dbReference type="Pfam" id="PF00107">
    <property type="entry name" value="ADH_zinc_N"/>
    <property type="match status" value="1"/>
</dbReference>
<keyword evidence="5" id="KW-0521">NADP</keyword>
<dbReference type="InterPro" id="IPR002364">
    <property type="entry name" value="Quin_OxRdtase/zeta-crystal_CS"/>
</dbReference>
<keyword evidence="6" id="KW-0694">RNA-binding</keyword>
<gene>
    <name evidence="11" type="ORF">QWY13_16140</name>
</gene>
<evidence type="ECO:0000256" key="9">
    <source>
        <dbReference type="SAM" id="MobiDB-lite"/>
    </source>
</evidence>
<evidence type="ECO:0000256" key="3">
    <source>
        <dbReference type="ARBA" id="ARBA00011881"/>
    </source>
</evidence>
<evidence type="ECO:0000256" key="2">
    <source>
        <dbReference type="ARBA" id="ARBA00010371"/>
    </source>
</evidence>
<protein>
    <recommendedName>
        <fullName evidence="8">Zinc-type alcohol dehydrogenase-like protein</fullName>
    </recommendedName>
</protein>
<dbReference type="SUPFAM" id="SSF51735">
    <property type="entry name" value="NAD(P)-binding Rossmann-fold domains"/>
    <property type="match status" value="1"/>
</dbReference>
<keyword evidence="8" id="KW-0479">Metal-binding</keyword>
<dbReference type="PANTHER" id="PTHR44154">
    <property type="entry name" value="QUINONE OXIDOREDUCTASE"/>
    <property type="match status" value="1"/>
</dbReference>
<dbReference type="NCBIfam" id="TIGR02817">
    <property type="entry name" value="adh_fam_1"/>
    <property type="match status" value="1"/>
</dbReference>
<reference evidence="11 12" key="1">
    <citation type="submission" date="2023-07" db="EMBL/GenBank/DDBJ databases">
        <title>Novel species in genus Planococcus.</title>
        <authorList>
            <person name="Ning S."/>
        </authorList>
    </citation>
    <scope>NUCLEOTIDE SEQUENCE [LARGE SCALE GENOMIC DNA]</scope>
    <source>
        <strain evidence="11 12">N017</strain>
    </source>
</reference>
<evidence type="ECO:0000259" key="10">
    <source>
        <dbReference type="SMART" id="SM00829"/>
    </source>
</evidence>
<keyword evidence="8" id="KW-0560">Oxidoreductase</keyword>
<evidence type="ECO:0000256" key="7">
    <source>
        <dbReference type="ARBA" id="ARBA00022990"/>
    </source>
</evidence>
<keyword evidence="4" id="KW-0963">Cytoplasm</keyword>
<name>A0ABT8NHA3_9BACL</name>
<dbReference type="Pfam" id="PF08240">
    <property type="entry name" value="ADH_N"/>
    <property type="match status" value="1"/>
</dbReference>
<dbReference type="CDD" id="cd08252">
    <property type="entry name" value="AL_MDR"/>
    <property type="match status" value="1"/>
</dbReference>
<feature type="compositionally biased region" description="Basic and acidic residues" evidence="9">
    <location>
        <begin position="16"/>
        <end position="25"/>
    </location>
</feature>
<evidence type="ECO:0000256" key="4">
    <source>
        <dbReference type="ARBA" id="ARBA00022490"/>
    </source>
</evidence>
<dbReference type="InterPro" id="IPR011032">
    <property type="entry name" value="GroES-like_sf"/>
</dbReference>
<feature type="region of interest" description="Disordered" evidence="9">
    <location>
        <begin position="1"/>
        <end position="25"/>
    </location>
</feature>
<dbReference type="InterPro" id="IPR051603">
    <property type="entry name" value="Zinc-ADH_QOR/CCCR"/>
</dbReference>
<evidence type="ECO:0000256" key="6">
    <source>
        <dbReference type="ARBA" id="ARBA00022884"/>
    </source>
</evidence>
<keyword evidence="12" id="KW-1185">Reference proteome</keyword>
<evidence type="ECO:0000313" key="11">
    <source>
        <dbReference type="EMBL" id="MDN7247012.1"/>
    </source>
</evidence>
<dbReference type="InterPro" id="IPR020843">
    <property type="entry name" value="ER"/>
</dbReference>
<dbReference type="PANTHER" id="PTHR44154:SF1">
    <property type="entry name" value="QUINONE OXIDOREDUCTASE"/>
    <property type="match status" value="1"/>
</dbReference>
<evidence type="ECO:0000256" key="8">
    <source>
        <dbReference type="RuleBase" id="RU364000"/>
    </source>
</evidence>
<keyword evidence="8" id="KW-0862">Zinc</keyword>
<dbReference type="InterPro" id="IPR036291">
    <property type="entry name" value="NAD(P)-bd_dom_sf"/>
</dbReference>
<comment type="subunit">
    <text evidence="3">Homotetramer.</text>
</comment>
<comment type="subcellular location">
    <subcellularLocation>
        <location evidence="1">Cytoplasm</location>
    </subcellularLocation>
</comment>
<accession>A0ABT8NHA3</accession>
<dbReference type="PROSITE" id="PS01162">
    <property type="entry name" value="QOR_ZETA_CRYSTAL"/>
    <property type="match status" value="1"/>
</dbReference>
<comment type="similarity">
    <text evidence="2 8">Belongs to the zinc-containing alcohol dehydrogenase family. Quinone oxidoreductase subfamily.</text>
</comment>
<dbReference type="SMART" id="SM00829">
    <property type="entry name" value="PKS_ER"/>
    <property type="match status" value="1"/>
</dbReference>
<dbReference type="EMBL" id="JAUJWU010000005">
    <property type="protein sequence ID" value="MDN7247012.1"/>
    <property type="molecule type" value="Genomic_DNA"/>
</dbReference>
<dbReference type="InterPro" id="IPR014182">
    <property type="entry name" value="ADH_Zn_typ-1"/>
</dbReference>
<feature type="domain" description="Enoyl reductase (ER)" evidence="10">
    <location>
        <begin position="16"/>
        <end position="339"/>
    </location>
</feature>
<evidence type="ECO:0000256" key="5">
    <source>
        <dbReference type="ARBA" id="ARBA00022857"/>
    </source>
</evidence>
<proteinExistence type="inferred from homology"/>
<evidence type="ECO:0000313" key="12">
    <source>
        <dbReference type="Proteomes" id="UP001172142"/>
    </source>
</evidence>
<organism evidence="11 12">
    <name type="scientific">Planococcus shenhongbingii</name>
    <dbReference type="NCBI Taxonomy" id="3058398"/>
    <lineage>
        <taxon>Bacteria</taxon>
        <taxon>Bacillati</taxon>
        <taxon>Bacillota</taxon>
        <taxon>Bacilli</taxon>
        <taxon>Bacillales</taxon>
        <taxon>Caryophanaceae</taxon>
        <taxon>Planococcus</taxon>
    </lineage>
</organism>
<sequence length="345" mass="37749">MSQEKMKALGFYAPGDRSKSPEFESVEIDRPVPTGRNLLVEVRAISVNPTDLRTRDAKKDNDDSLTIVGRDVAGVVVGTGENCSLFKTGDEVFYAGTSAAPGGQSELHLVDERIVGKKPQSLDFAQAAAMPLTSLTVCEALFDRLGISRTAADNSGKTILIIGAAGGVGSAATQIAKLVGLQVVGTASRKETAEWAREYGADHVINHREPIPEQLKELGLDGVQYIFCMTNIDDHMEAMGKVILPQGKVCSILPAQKPISIAFFSKSVTFVYELMYTRSIYQTEDMIEQHHYLNDLADWIDEGKMRSTLNKHFKPINIENLKQAYDQLLTGKTIGKIVIEGPFEQ</sequence>
<dbReference type="InterPro" id="IPR013154">
    <property type="entry name" value="ADH-like_N"/>
</dbReference>
<comment type="caution">
    <text evidence="11">The sequence shown here is derived from an EMBL/GenBank/DDBJ whole genome shotgun (WGS) entry which is preliminary data.</text>
</comment>
<evidence type="ECO:0000256" key="1">
    <source>
        <dbReference type="ARBA" id="ARBA00004496"/>
    </source>
</evidence>
<dbReference type="InterPro" id="IPR013149">
    <property type="entry name" value="ADH-like_C"/>
</dbReference>
<dbReference type="SUPFAM" id="SSF50129">
    <property type="entry name" value="GroES-like"/>
    <property type="match status" value="1"/>
</dbReference>
<dbReference type="Gene3D" id="3.90.180.10">
    <property type="entry name" value="Medium-chain alcohol dehydrogenases, catalytic domain"/>
    <property type="match status" value="1"/>
</dbReference>
<keyword evidence="7" id="KW-0007">Acetylation</keyword>
<dbReference type="Gene3D" id="3.40.50.720">
    <property type="entry name" value="NAD(P)-binding Rossmann-like Domain"/>
    <property type="match status" value="1"/>
</dbReference>